<dbReference type="OrthoDB" id="3264871at2759"/>
<reference evidence="1 2" key="1">
    <citation type="submission" date="2014-04" db="EMBL/GenBank/DDBJ databases">
        <authorList>
            <consortium name="DOE Joint Genome Institute"/>
            <person name="Kuo A."/>
            <person name="Zuccaro A."/>
            <person name="Kohler A."/>
            <person name="Nagy L.G."/>
            <person name="Floudas D."/>
            <person name="Copeland A."/>
            <person name="Barry K.W."/>
            <person name="Cichocki N."/>
            <person name="Veneault-Fourrey C."/>
            <person name="LaButti K."/>
            <person name="Lindquist E.A."/>
            <person name="Lipzen A."/>
            <person name="Lundell T."/>
            <person name="Morin E."/>
            <person name="Murat C."/>
            <person name="Sun H."/>
            <person name="Tunlid A."/>
            <person name="Henrissat B."/>
            <person name="Grigoriev I.V."/>
            <person name="Hibbett D.S."/>
            <person name="Martin F."/>
            <person name="Nordberg H.P."/>
            <person name="Cantor M.N."/>
            <person name="Hua S.X."/>
        </authorList>
    </citation>
    <scope>NUCLEOTIDE SEQUENCE [LARGE SCALE GENOMIC DNA]</scope>
    <source>
        <strain evidence="1 2">MAFF 305830</strain>
    </source>
</reference>
<gene>
    <name evidence="1" type="ORF">M408DRAFT_330115</name>
</gene>
<feature type="non-terminal residue" evidence="1">
    <location>
        <position position="64"/>
    </location>
</feature>
<keyword evidence="2" id="KW-1185">Reference proteome</keyword>
<proteinExistence type="predicted"/>
<sequence length="64" mass="7915">MVERDIDRSPQHADEWEIVWEMIRIKASLDLKDGWRDTHEEEIDFTWHGNTNERMGNRENRQKY</sequence>
<accession>A0A0C2WLK1</accession>
<evidence type="ECO:0000313" key="1">
    <source>
        <dbReference type="EMBL" id="KIM27183.1"/>
    </source>
</evidence>
<name>A0A0C2WLK1_SERVB</name>
<reference evidence="2" key="2">
    <citation type="submission" date="2015-01" db="EMBL/GenBank/DDBJ databases">
        <title>Evolutionary Origins and Diversification of the Mycorrhizal Mutualists.</title>
        <authorList>
            <consortium name="DOE Joint Genome Institute"/>
            <consortium name="Mycorrhizal Genomics Consortium"/>
            <person name="Kohler A."/>
            <person name="Kuo A."/>
            <person name="Nagy L.G."/>
            <person name="Floudas D."/>
            <person name="Copeland A."/>
            <person name="Barry K.W."/>
            <person name="Cichocki N."/>
            <person name="Veneault-Fourrey C."/>
            <person name="LaButti K."/>
            <person name="Lindquist E.A."/>
            <person name="Lipzen A."/>
            <person name="Lundell T."/>
            <person name="Morin E."/>
            <person name="Murat C."/>
            <person name="Riley R."/>
            <person name="Ohm R."/>
            <person name="Sun H."/>
            <person name="Tunlid A."/>
            <person name="Henrissat B."/>
            <person name="Grigoriev I.V."/>
            <person name="Hibbett D.S."/>
            <person name="Martin F."/>
        </authorList>
    </citation>
    <scope>NUCLEOTIDE SEQUENCE [LARGE SCALE GENOMIC DNA]</scope>
    <source>
        <strain evidence="2">MAFF 305830</strain>
    </source>
</reference>
<dbReference type="HOGENOM" id="CLU_2874074_0_0_1"/>
<organism evidence="1 2">
    <name type="scientific">Serendipita vermifera MAFF 305830</name>
    <dbReference type="NCBI Taxonomy" id="933852"/>
    <lineage>
        <taxon>Eukaryota</taxon>
        <taxon>Fungi</taxon>
        <taxon>Dikarya</taxon>
        <taxon>Basidiomycota</taxon>
        <taxon>Agaricomycotina</taxon>
        <taxon>Agaricomycetes</taxon>
        <taxon>Sebacinales</taxon>
        <taxon>Serendipitaceae</taxon>
        <taxon>Serendipita</taxon>
    </lineage>
</organism>
<protein>
    <submittedName>
        <fullName evidence="1">Uncharacterized protein</fullName>
    </submittedName>
</protein>
<dbReference type="AlphaFoldDB" id="A0A0C2WLK1"/>
<dbReference type="EMBL" id="KN824300">
    <property type="protein sequence ID" value="KIM27183.1"/>
    <property type="molecule type" value="Genomic_DNA"/>
</dbReference>
<dbReference type="Proteomes" id="UP000054097">
    <property type="component" value="Unassembled WGS sequence"/>
</dbReference>
<evidence type="ECO:0000313" key="2">
    <source>
        <dbReference type="Proteomes" id="UP000054097"/>
    </source>
</evidence>